<feature type="region of interest" description="Disordered" evidence="1">
    <location>
        <begin position="46"/>
        <end position="189"/>
    </location>
</feature>
<evidence type="ECO:0000313" key="3">
    <source>
        <dbReference type="Proteomes" id="UP000215335"/>
    </source>
</evidence>
<organism evidence="2 3">
    <name type="scientific">Trichomalopsis sarcophagae</name>
    <dbReference type="NCBI Taxonomy" id="543379"/>
    <lineage>
        <taxon>Eukaryota</taxon>
        <taxon>Metazoa</taxon>
        <taxon>Ecdysozoa</taxon>
        <taxon>Arthropoda</taxon>
        <taxon>Hexapoda</taxon>
        <taxon>Insecta</taxon>
        <taxon>Pterygota</taxon>
        <taxon>Neoptera</taxon>
        <taxon>Endopterygota</taxon>
        <taxon>Hymenoptera</taxon>
        <taxon>Apocrita</taxon>
        <taxon>Proctotrupomorpha</taxon>
        <taxon>Chalcidoidea</taxon>
        <taxon>Pteromalidae</taxon>
        <taxon>Pteromalinae</taxon>
        <taxon>Trichomalopsis</taxon>
    </lineage>
</organism>
<dbReference type="OrthoDB" id="7691309at2759"/>
<feature type="compositionally biased region" description="Basic and acidic residues" evidence="1">
    <location>
        <begin position="141"/>
        <end position="151"/>
    </location>
</feature>
<dbReference type="EMBL" id="NNAY01000624">
    <property type="protein sequence ID" value="OXU27326.1"/>
    <property type="molecule type" value="Genomic_DNA"/>
</dbReference>
<feature type="compositionally biased region" description="Polar residues" evidence="1">
    <location>
        <begin position="179"/>
        <end position="189"/>
    </location>
</feature>
<evidence type="ECO:0000313" key="2">
    <source>
        <dbReference type="EMBL" id="OXU27326.1"/>
    </source>
</evidence>
<evidence type="ECO:0000256" key="1">
    <source>
        <dbReference type="SAM" id="MobiDB-lite"/>
    </source>
</evidence>
<protein>
    <submittedName>
        <fullName evidence="2">Uncharacterized protein</fullName>
    </submittedName>
</protein>
<feature type="compositionally biased region" description="Basic and acidic residues" evidence="1">
    <location>
        <begin position="91"/>
        <end position="131"/>
    </location>
</feature>
<feature type="compositionally biased region" description="Polar residues" evidence="1">
    <location>
        <begin position="154"/>
        <end position="170"/>
    </location>
</feature>
<gene>
    <name evidence="2" type="ORF">TSAR_013287</name>
</gene>
<accession>A0A232F920</accession>
<dbReference type="AlphaFoldDB" id="A0A232F920"/>
<proteinExistence type="predicted"/>
<feature type="non-terminal residue" evidence="2">
    <location>
        <position position="189"/>
    </location>
</feature>
<feature type="compositionally biased region" description="Low complexity" evidence="1">
    <location>
        <begin position="59"/>
        <end position="85"/>
    </location>
</feature>
<name>A0A232F920_9HYME</name>
<dbReference type="Proteomes" id="UP000215335">
    <property type="component" value="Unassembled WGS sequence"/>
</dbReference>
<dbReference type="STRING" id="543379.A0A232F920"/>
<sequence>MGRGVGPEESGHRLDSGSPFWRIQLDQDLLDTISAIYPEWFKDYTSSRASTSGPNAPASLQSHLSQLSSSSSSSNSSSSSSSGGSTARKPAKPESKLKSKLKKIEEKIFKGRKDKRDIKENRDRPSHEVSHVNKKLTKAYSSKEKTGDIVLKKSATSISGSKMAEGNQSPPKAEVDDSPLQQSMDRNKE</sequence>
<reference evidence="2 3" key="1">
    <citation type="journal article" date="2017" name="Curr. Biol.">
        <title>The Evolution of Venom by Co-option of Single-Copy Genes.</title>
        <authorList>
            <person name="Martinson E.O."/>
            <person name="Mrinalini"/>
            <person name="Kelkar Y.D."/>
            <person name="Chang C.H."/>
            <person name="Werren J.H."/>
        </authorList>
    </citation>
    <scope>NUCLEOTIDE SEQUENCE [LARGE SCALE GENOMIC DNA]</scope>
    <source>
        <strain evidence="2 3">Alberta</strain>
        <tissue evidence="2">Whole body</tissue>
    </source>
</reference>
<keyword evidence="3" id="KW-1185">Reference proteome</keyword>
<comment type="caution">
    <text evidence="2">The sequence shown here is derived from an EMBL/GenBank/DDBJ whole genome shotgun (WGS) entry which is preliminary data.</text>
</comment>